<organism evidence="1 2">
    <name type="scientific">Brevibacterium marinum</name>
    <dbReference type="NCBI Taxonomy" id="418643"/>
    <lineage>
        <taxon>Bacteria</taxon>
        <taxon>Bacillati</taxon>
        <taxon>Actinomycetota</taxon>
        <taxon>Actinomycetes</taxon>
        <taxon>Micrococcales</taxon>
        <taxon>Brevibacteriaceae</taxon>
        <taxon>Brevibacterium</taxon>
    </lineage>
</organism>
<protein>
    <submittedName>
        <fullName evidence="1">Maleylpyruvate isomerase</fullName>
        <ecNumber evidence="1">5.2.1.4</ecNumber>
    </submittedName>
</protein>
<dbReference type="AlphaFoldDB" id="A0A846RZ07"/>
<gene>
    <name evidence="1" type="ORF">BKA07_000226</name>
</gene>
<dbReference type="EMBL" id="JAATJN010000001">
    <property type="protein sequence ID" value="NJC55191.1"/>
    <property type="molecule type" value="Genomic_DNA"/>
</dbReference>
<evidence type="ECO:0000313" key="2">
    <source>
        <dbReference type="Proteomes" id="UP000576792"/>
    </source>
</evidence>
<dbReference type="RefSeq" id="WP_167949260.1">
    <property type="nucleotide sequence ID" value="NZ_BAAAPQ010000026.1"/>
</dbReference>
<name>A0A846RZ07_9MICO</name>
<keyword evidence="1" id="KW-0670">Pyruvate</keyword>
<comment type="caution">
    <text evidence="1">The sequence shown here is derived from an EMBL/GenBank/DDBJ whole genome shotgun (WGS) entry which is preliminary data.</text>
</comment>
<sequence>MNRIEALYSDLSRLGRETEMMDTVITMLADDLLETTSAEGHSKQTVISRVVDGGFELAGLINEELGAAADADGDLSDDPSDDVRVRYRRCHLAFTAAAAQLTKLPEDTIFDYRGLRLAPGDIVGQRIGEIVIAHDALGTAWTIEEADPDSALDALETLIRRLRIAEAAPALILDTTEGDHWEIGDDGQAVDGDREDLVQWLAWGHPGELQSASALPNLPTLPRWT</sequence>
<dbReference type="Proteomes" id="UP000576792">
    <property type="component" value="Unassembled WGS sequence"/>
</dbReference>
<evidence type="ECO:0000313" key="1">
    <source>
        <dbReference type="EMBL" id="NJC55191.1"/>
    </source>
</evidence>
<proteinExistence type="predicted"/>
<dbReference type="GO" id="GO:0050077">
    <property type="term" value="F:maleylpyruvate isomerase activity"/>
    <property type="evidence" value="ECO:0007669"/>
    <property type="project" value="UniProtKB-EC"/>
</dbReference>
<keyword evidence="2" id="KW-1185">Reference proteome</keyword>
<keyword evidence="1" id="KW-0413">Isomerase</keyword>
<dbReference type="EC" id="5.2.1.4" evidence="1"/>
<accession>A0A846RZ07</accession>
<reference evidence="1 2" key="1">
    <citation type="submission" date="2020-03" db="EMBL/GenBank/DDBJ databases">
        <title>Sequencing the genomes of 1000 actinobacteria strains.</title>
        <authorList>
            <person name="Klenk H.-P."/>
        </authorList>
    </citation>
    <scope>NUCLEOTIDE SEQUENCE [LARGE SCALE GENOMIC DNA]</scope>
    <source>
        <strain evidence="1 2">DSM 18964</strain>
    </source>
</reference>